<dbReference type="Pfam" id="PF00069">
    <property type="entry name" value="Pkinase"/>
    <property type="match status" value="1"/>
</dbReference>
<organism evidence="2 3">
    <name type="scientific">Biomphalaria glabrata</name>
    <name type="common">Bloodfluke planorb</name>
    <name type="synonym">Freshwater snail</name>
    <dbReference type="NCBI Taxonomy" id="6526"/>
    <lineage>
        <taxon>Eukaryota</taxon>
        <taxon>Metazoa</taxon>
        <taxon>Spiralia</taxon>
        <taxon>Lophotrochozoa</taxon>
        <taxon>Mollusca</taxon>
        <taxon>Gastropoda</taxon>
        <taxon>Heterobranchia</taxon>
        <taxon>Euthyneura</taxon>
        <taxon>Panpulmonata</taxon>
        <taxon>Hygrophila</taxon>
        <taxon>Lymnaeoidea</taxon>
        <taxon>Planorbidae</taxon>
        <taxon>Biomphalaria</taxon>
    </lineage>
</organism>
<sequence>MPLVKFVQQRQRSYWIAQSTKRFGIFSQYEIKNEMGRGPNSIVYQCQRKGLTDMYSVKCMRKNLAKKVSLVDAGILLKLDHKNLARLQEIFETRTKIYVVQELLTGENLLERVANLEVSTYNELLITKLVRDIVLGIKYLHFCGVYLGNLKPENLIFNSTSDDAHVKITDFVMSTIVEQEVLLASITRQPYYTAPEILKNIKADLISDMWSLGTIAYILLFGVEPFYHDDPMALYKKIIKGQYEFPPHDQDDLSAGAKEFLRKLLLVDVQKRMTSEMAYLNYWVNSINVKIRPLTEVLMRMKELNTARKNRARLLPITISFSGATSINEGYLYLVEDVNKTETTDNVPPNSFDSTNDNVLVDVSREVKDSEDAEALKNKESFLDTKEKYGDTLSPV</sequence>
<dbReference type="RefSeq" id="XP_013087772.2">
    <property type="nucleotide sequence ID" value="XM_013232318.2"/>
</dbReference>
<name>A0A2C9KXX3_BIOGL</name>
<feature type="domain" description="Protein kinase" evidence="1">
    <location>
        <begin position="29"/>
        <end position="284"/>
    </location>
</feature>
<dbReference type="PROSITE" id="PS50011">
    <property type="entry name" value="PROTEIN_KINASE_DOM"/>
    <property type="match status" value="1"/>
</dbReference>
<dbReference type="GO" id="GO:0004672">
    <property type="term" value="F:protein kinase activity"/>
    <property type="evidence" value="ECO:0007669"/>
    <property type="project" value="InterPro"/>
</dbReference>
<evidence type="ECO:0000313" key="3">
    <source>
        <dbReference type="Proteomes" id="UP000076420"/>
    </source>
</evidence>
<dbReference type="InterPro" id="IPR011009">
    <property type="entry name" value="Kinase-like_dom_sf"/>
</dbReference>
<dbReference type="KEGG" id="bgt:106072050"/>
<dbReference type="STRING" id="6526.A0A2C9KXX3"/>
<gene>
    <name evidence="2" type="primary">106072050</name>
</gene>
<dbReference type="Gene3D" id="1.10.510.10">
    <property type="entry name" value="Transferase(Phosphotransferase) domain 1"/>
    <property type="match status" value="1"/>
</dbReference>
<dbReference type="EnsemblMetazoa" id="BGLB024818-RA">
    <property type="protein sequence ID" value="BGLB024818-PA"/>
    <property type="gene ID" value="BGLB024818"/>
</dbReference>
<dbReference type="OrthoDB" id="40902at2759"/>
<dbReference type="Proteomes" id="UP000076420">
    <property type="component" value="Unassembled WGS sequence"/>
</dbReference>
<dbReference type="PANTHER" id="PTHR24347">
    <property type="entry name" value="SERINE/THREONINE-PROTEIN KINASE"/>
    <property type="match status" value="1"/>
</dbReference>
<evidence type="ECO:0000313" key="2">
    <source>
        <dbReference type="EnsemblMetazoa" id="BGLB024818-PA"/>
    </source>
</evidence>
<evidence type="ECO:0000259" key="1">
    <source>
        <dbReference type="PROSITE" id="PS50011"/>
    </source>
</evidence>
<dbReference type="Gene3D" id="3.30.200.20">
    <property type="entry name" value="Phosphorylase Kinase, domain 1"/>
    <property type="match status" value="1"/>
</dbReference>
<protein>
    <recommendedName>
        <fullName evidence="1">Protein kinase domain-containing protein</fullName>
    </recommendedName>
</protein>
<dbReference type="VEuPathDB" id="VectorBase:BGLAX_035614"/>
<proteinExistence type="predicted"/>
<dbReference type="SUPFAM" id="SSF56112">
    <property type="entry name" value="Protein kinase-like (PK-like)"/>
    <property type="match status" value="1"/>
</dbReference>
<dbReference type="GO" id="GO:0005524">
    <property type="term" value="F:ATP binding"/>
    <property type="evidence" value="ECO:0007669"/>
    <property type="project" value="InterPro"/>
</dbReference>
<dbReference type="InterPro" id="IPR000719">
    <property type="entry name" value="Prot_kinase_dom"/>
</dbReference>
<reference evidence="2" key="1">
    <citation type="submission" date="2020-05" db="UniProtKB">
        <authorList>
            <consortium name="EnsemblMetazoa"/>
        </authorList>
    </citation>
    <scope>IDENTIFICATION</scope>
    <source>
        <strain evidence="2">BB02</strain>
    </source>
</reference>
<dbReference type="VEuPathDB" id="VectorBase:BGLB024818"/>
<dbReference type="AlphaFoldDB" id="A0A2C9KXX3"/>
<accession>A0A2C9KXX3</accession>